<feature type="region of interest" description="Disordered" evidence="5">
    <location>
        <begin position="120"/>
        <end position="144"/>
    </location>
</feature>
<dbReference type="Pfam" id="PF07011">
    <property type="entry name" value="Elf4"/>
    <property type="match status" value="1"/>
</dbReference>
<organism evidence="7 8">
    <name type="scientific">Glycine soja</name>
    <name type="common">Wild soybean</name>
    <dbReference type="NCBI Taxonomy" id="3848"/>
    <lineage>
        <taxon>Eukaryota</taxon>
        <taxon>Viridiplantae</taxon>
        <taxon>Streptophyta</taxon>
        <taxon>Embryophyta</taxon>
        <taxon>Tracheophyta</taxon>
        <taxon>Spermatophyta</taxon>
        <taxon>Magnoliopsida</taxon>
        <taxon>eudicotyledons</taxon>
        <taxon>Gunneridae</taxon>
        <taxon>Pentapetalae</taxon>
        <taxon>rosids</taxon>
        <taxon>fabids</taxon>
        <taxon>Fabales</taxon>
        <taxon>Fabaceae</taxon>
        <taxon>Papilionoideae</taxon>
        <taxon>50 kb inversion clade</taxon>
        <taxon>NPAAA clade</taxon>
        <taxon>indigoferoid/millettioid clade</taxon>
        <taxon>Phaseoleae</taxon>
        <taxon>Glycine</taxon>
        <taxon>Glycine subgen. Soja</taxon>
    </lineage>
</organism>
<evidence type="ECO:0000313" key="7">
    <source>
        <dbReference type="EMBL" id="RZB69805.1"/>
    </source>
</evidence>
<dbReference type="GO" id="GO:0009649">
    <property type="term" value="P:entrainment of circadian clock"/>
    <property type="evidence" value="ECO:0007669"/>
    <property type="project" value="TreeGrafter"/>
</dbReference>
<name>A0A445H853_GLYSO</name>
<sequence>MDETAVTTKPDWLNNRAKVAGERTEEFFCGGDDEEECDDEAWDMLTRSFWQAQTVLDENRALIDEVNSNHESKIPDNMAKNVGLITQIHGNISKVRSIYSDLSVNFPNIIRQRGVAAVNHRNRDGDVEEDEDEAENSEENSAEHVLEKSEEVLWNWEVGKGKGTGQGLNLCVVFAMVKIETASAM</sequence>
<gene>
    <name evidence="7" type="ORF">D0Y65_039228</name>
</gene>
<keyword evidence="8" id="KW-1185">Reference proteome</keyword>
<evidence type="ECO:0000256" key="4">
    <source>
        <dbReference type="ARBA" id="ARBA00023242"/>
    </source>
</evidence>
<evidence type="ECO:0000256" key="3">
    <source>
        <dbReference type="ARBA" id="ARBA00023108"/>
    </source>
</evidence>
<keyword evidence="3" id="KW-0090">Biological rhythms</keyword>
<comment type="caution">
    <text evidence="7">The sequence shown here is derived from an EMBL/GenBank/DDBJ whole genome shotgun (WGS) entry which is preliminary data.</text>
</comment>
<comment type="similarity">
    <text evidence="2">Belongs to the EARLY FLOWERING 4 family.</text>
</comment>
<comment type="subcellular location">
    <subcellularLocation>
        <location evidence="1">Nucleus</location>
    </subcellularLocation>
</comment>
<dbReference type="GO" id="GO:0005634">
    <property type="term" value="C:nucleus"/>
    <property type="evidence" value="ECO:0007669"/>
    <property type="project" value="UniProtKB-SubCell"/>
</dbReference>
<dbReference type="AlphaFoldDB" id="A0A445H853"/>
<feature type="domain" description="Protein EARLY FLOWERING 4" evidence="6">
    <location>
        <begin position="37"/>
        <end position="113"/>
    </location>
</feature>
<evidence type="ECO:0000313" key="8">
    <source>
        <dbReference type="Proteomes" id="UP000289340"/>
    </source>
</evidence>
<dbReference type="Gramene" id="XM_028344752.1">
    <property type="protein sequence ID" value="XP_028200553.1"/>
    <property type="gene ID" value="LOC114384914"/>
</dbReference>
<dbReference type="InterPro" id="IPR009741">
    <property type="entry name" value="EARLY_FLOWERING_4_dom"/>
</dbReference>
<dbReference type="GO" id="GO:0042753">
    <property type="term" value="P:positive regulation of circadian rhythm"/>
    <property type="evidence" value="ECO:0007669"/>
    <property type="project" value="InterPro"/>
</dbReference>
<evidence type="ECO:0000256" key="5">
    <source>
        <dbReference type="SAM" id="MobiDB-lite"/>
    </source>
</evidence>
<dbReference type="GO" id="GO:0048511">
    <property type="term" value="P:rhythmic process"/>
    <property type="evidence" value="ECO:0007669"/>
    <property type="project" value="UniProtKB-KW"/>
</dbReference>
<dbReference type="EMBL" id="QZWG01000014">
    <property type="protein sequence ID" value="RZB69805.1"/>
    <property type="molecule type" value="Genomic_DNA"/>
</dbReference>
<feature type="compositionally biased region" description="Acidic residues" evidence="5">
    <location>
        <begin position="126"/>
        <end position="140"/>
    </location>
</feature>
<dbReference type="Proteomes" id="UP000289340">
    <property type="component" value="Chromosome 14"/>
</dbReference>
<protein>
    <submittedName>
        <fullName evidence="7">Protein ELF4-LIKE 1</fullName>
    </submittedName>
</protein>
<dbReference type="InterPro" id="IPR040462">
    <property type="entry name" value="EARLY_FLOWERING_4"/>
</dbReference>
<dbReference type="PANTHER" id="PTHR33469">
    <property type="entry name" value="PROTEIN ELF4-LIKE 4"/>
    <property type="match status" value="1"/>
</dbReference>
<evidence type="ECO:0000256" key="2">
    <source>
        <dbReference type="ARBA" id="ARBA00009514"/>
    </source>
</evidence>
<evidence type="ECO:0000256" key="1">
    <source>
        <dbReference type="ARBA" id="ARBA00004123"/>
    </source>
</evidence>
<reference evidence="7 8" key="1">
    <citation type="submission" date="2018-09" db="EMBL/GenBank/DDBJ databases">
        <title>A high-quality reference genome of wild soybean provides a powerful tool to mine soybean genomes.</title>
        <authorList>
            <person name="Xie M."/>
            <person name="Chung C.Y.L."/>
            <person name="Li M.-W."/>
            <person name="Wong F.-L."/>
            <person name="Chan T.-F."/>
            <person name="Lam H.-M."/>
        </authorList>
    </citation>
    <scope>NUCLEOTIDE SEQUENCE [LARGE SCALE GENOMIC DNA]</scope>
    <source>
        <strain evidence="8">cv. W05</strain>
        <tissue evidence="7">Hypocotyl of etiolated seedlings</tissue>
    </source>
</reference>
<keyword evidence="4" id="KW-0539">Nucleus</keyword>
<dbReference type="PANTHER" id="PTHR33469:SF1">
    <property type="entry name" value="PROTEIN ELF4-LIKE 1"/>
    <property type="match status" value="1"/>
</dbReference>
<proteinExistence type="inferred from homology"/>
<evidence type="ECO:0000259" key="6">
    <source>
        <dbReference type="Pfam" id="PF07011"/>
    </source>
</evidence>
<accession>A0A445H853</accession>